<comment type="caution">
    <text evidence="1">The sequence shown here is derived from an EMBL/GenBank/DDBJ whole genome shotgun (WGS) entry which is preliminary data.</text>
</comment>
<protein>
    <submittedName>
        <fullName evidence="1">Uncharacterized protein</fullName>
    </submittedName>
</protein>
<dbReference type="Proteomes" id="UP000708208">
    <property type="component" value="Unassembled WGS sequence"/>
</dbReference>
<accession>A0A8J2NQV7</accession>
<evidence type="ECO:0000313" key="1">
    <source>
        <dbReference type="EMBL" id="CAG7644866.1"/>
    </source>
</evidence>
<dbReference type="EMBL" id="CAJVCH010002561">
    <property type="protein sequence ID" value="CAG7644866.1"/>
    <property type="molecule type" value="Genomic_DNA"/>
</dbReference>
<reference evidence="1" key="1">
    <citation type="submission" date="2021-06" db="EMBL/GenBank/DDBJ databases">
        <authorList>
            <person name="Hodson N. C."/>
            <person name="Mongue J. A."/>
            <person name="Jaron S. K."/>
        </authorList>
    </citation>
    <scope>NUCLEOTIDE SEQUENCE</scope>
</reference>
<evidence type="ECO:0000313" key="2">
    <source>
        <dbReference type="Proteomes" id="UP000708208"/>
    </source>
</evidence>
<organism evidence="1 2">
    <name type="scientific">Allacma fusca</name>
    <dbReference type="NCBI Taxonomy" id="39272"/>
    <lineage>
        <taxon>Eukaryota</taxon>
        <taxon>Metazoa</taxon>
        <taxon>Ecdysozoa</taxon>
        <taxon>Arthropoda</taxon>
        <taxon>Hexapoda</taxon>
        <taxon>Collembola</taxon>
        <taxon>Symphypleona</taxon>
        <taxon>Sminthuridae</taxon>
        <taxon>Allacma</taxon>
    </lineage>
</organism>
<keyword evidence="2" id="KW-1185">Reference proteome</keyword>
<feature type="non-terminal residue" evidence="1">
    <location>
        <position position="1"/>
    </location>
</feature>
<proteinExistence type="predicted"/>
<name>A0A8J2NQV7_9HEXA</name>
<sequence>MTIDIPGWKEDYFCVTNTLEILCSANQLVFTPDLQLIVGYKNGTGGSTVGMVVNRSMSMESEYIQYHWTVNVTSVDITSYICLAALI</sequence>
<gene>
    <name evidence="1" type="ORF">AFUS01_LOCUS531</name>
</gene>
<dbReference type="AlphaFoldDB" id="A0A8J2NQV7"/>